<dbReference type="InterPro" id="IPR006311">
    <property type="entry name" value="TAT_signal"/>
</dbReference>
<dbReference type="RefSeq" id="WP_147157204.1">
    <property type="nucleotide sequence ID" value="NZ_BKAJ01000274.1"/>
</dbReference>
<organism evidence="2 3">
    <name type="scientific">Reyranella soli</name>
    <dbReference type="NCBI Taxonomy" id="1230389"/>
    <lineage>
        <taxon>Bacteria</taxon>
        <taxon>Pseudomonadati</taxon>
        <taxon>Pseudomonadota</taxon>
        <taxon>Alphaproteobacteria</taxon>
        <taxon>Hyphomicrobiales</taxon>
        <taxon>Reyranellaceae</taxon>
        <taxon>Reyranella</taxon>
    </lineage>
</organism>
<reference evidence="2 3" key="1">
    <citation type="submission" date="2019-07" db="EMBL/GenBank/DDBJ databases">
        <title>Whole genome shotgun sequence of Reyranella soli NBRC 108950.</title>
        <authorList>
            <person name="Hosoyama A."/>
            <person name="Uohara A."/>
            <person name="Ohji S."/>
            <person name="Ichikawa N."/>
        </authorList>
    </citation>
    <scope>NUCLEOTIDE SEQUENCE [LARGE SCALE GENOMIC DNA]</scope>
    <source>
        <strain evidence="2 3">NBRC 108950</strain>
    </source>
</reference>
<keyword evidence="3" id="KW-1185">Reference proteome</keyword>
<feature type="signal peptide" evidence="1">
    <location>
        <begin position="1"/>
        <end position="21"/>
    </location>
</feature>
<dbReference type="EMBL" id="BKAJ01000274">
    <property type="protein sequence ID" value="GEP61928.1"/>
    <property type="molecule type" value="Genomic_DNA"/>
</dbReference>
<dbReference type="AlphaFoldDB" id="A0A512NSJ5"/>
<keyword evidence="1" id="KW-0732">Signal</keyword>
<evidence type="ECO:0000313" key="2">
    <source>
        <dbReference type="EMBL" id="GEP61928.1"/>
    </source>
</evidence>
<accession>A0A512NSJ5</accession>
<comment type="caution">
    <text evidence="2">The sequence shown here is derived from an EMBL/GenBank/DDBJ whole genome shotgun (WGS) entry which is preliminary data.</text>
</comment>
<proteinExistence type="predicted"/>
<evidence type="ECO:0000313" key="3">
    <source>
        <dbReference type="Proteomes" id="UP000321058"/>
    </source>
</evidence>
<dbReference type="Proteomes" id="UP000321058">
    <property type="component" value="Unassembled WGS sequence"/>
</dbReference>
<name>A0A512NSJ5_9HYPH</name>
<protein>
    <recommendedName>
        <fullName evidence="4">PepSY domain-containing protein</fullName>
    </recommendedName>
</protein>
<feature type="chain" id="PRO_5021822369" description="PepSY domain-containing protein" evidence="1">
    <location>
        <begin position="22"/>
        <end position="77"/>
    </location>
</feature>
<evidence type="ECO:0000256" key="1">
    <source>
        <dbReference type="SAM" id="SignalP"/>
    </source>
</evidence>
<dbReference type="PROSITE" id="PS51318">
    <property type="entry name" value="TAT"/>
    <property type="match status" value="1"/>
</dbReference>
<gene>
    <name evidence="2" type="ORF">RSO01_90940</name>
</gene>
<evidence type="ECO:0008006" key="4">
    <source>
        <dbReference type="Google" id="ProtNLM"/>
    </source>
</evidence>
<sequence>MSTRRAFVAGLTGALSIPAAALPTPAKADVASVKRAVDDLTAAMAELHGAQWPQWEAHVDHDTGFILIQPKRKGGGQ</sequence>